<dbReference type="InterPro" id="IPR003593">
    <property type="entry name" value="AAA+_ATPase"/>
</dbReference>
<keyword evidence="3" id="KW-0813">Transport</keyword>
<dbReference type="EMBL" id="AZTB01000074">
    <property type="protein sequence ID" value="KGG79613.1"/>
    <property type="molecule type" value="Genomic_DNA"/>
</dbReference>
<dbReference type="SUPFAM" id="SSF52540">
    <property type="entry name" value="P-loop containing nucleoside triphosphate hydrolases"/>
    <property type="match status" value="1"/>
</dbReference>
<dbReference type="InterPro" id="IPR027417">
    <property type="entry name" value="P-loop_NTPase"/>
</dbReference>
<comment type="caution">
    <text evidence="9">The sequence shown here is derived from an EMBL/GenBank/DDBJ whole genome shotgun (WGS) entry which is preliminary data.</text>
</comment>
<evidence type="ECO:0000313" key="9">
    <source>
        <dbReference type="EMBL" id="KGG79613.1"/>
    </source>
</evidence>
<name>A0A096BFX4_9FIRM</name>
<evidence type="ECO:0000256" key="7">
    <source>
        <dbReference type="ARBA" id="ARBA00023136"/>
    </source>
</evidence>
<dbReference type="PANTHER" id="PTHR43297">
    <property type="entry name" value="OLIGOPEPTIDE TRANSPORT ATP-BINDING PROTEIN APPD"/>
    <property type="match status" value="1"/>
</dbReference>
<keyword evidence="7" id="KW-0472">Membrane</keyword>
<evidence type="ECO:0000256" key="4">
    <source>
        <dbReference type="ARBA" id="ARBA00022475"/>
    </source>
</evidence>
<dbReference type="GO" id="GO:0016887">
    <property type="term" value="F:ATP hydrolysis activity"/>
    <property type="evidence" value="ECO:0007669"/>
    <property type="project" value="InterPro"/>
</dbReference>
<comment type="similarity">
    <text evidence="2">Belongs to the ABC transporter superfamily.</text>
</comment>
<proteinExistence type="inferred from homology"/>
<evidence type="ECO:0000256" key="2">
    <source>
        <dbReference type="ARBA" id="ARBA00005417"/>
    </source>
</evidence>
<evidence type="ECO:0000256" key="1">
    <source>
        <dbReference type="ARBA" id="ARBA00004202"/>
    </source>
</evidence>
<accession>A0A096BFX4</accession>
<dbReference type="InterPro" id="IPR003439">
    <property type="entry name" value="ABC_transporter-like_ATP-bd"/>
</dbReference>
<evidence type="ECO:0000256" key="3">
    <source>
        <dbReference type="ARBA" id="ARBA00022448"/>
    </source>
</evidence>
<keyword evidence="4" id="KW-1003">Cell membrane</keyword>
<dbReference type="STRING" id="1156417.Y919_10975"/>
<dbReference type="PROSITE" id="PS00211">
    <property type="entry name" value="ABC_TRANSPORTER_1"/>
    <property type="match status" value="1"/>
</dbReference>
<comment type="subcellular location">
    <subcellularLocation>
        <location evidence="1">Cell membrane</location>
        <topology evidence="1">Peripheral membrane protein</topology>
    </subcellularLocation>
</comment>
<evidence type="ECO:0000259" key="8">
    <source>
        <dbReference type="PROSITE" id="PS50893"/>
    </source>
</evidence>
<keyword evidence="6 9" id="KW-0067">ATP-binding</keyword>
<dbReference type="Proteomes" id="UP000029622">
    <property type="component" value="Unassembled WGS sequence"/>
</dbReference>
<dbReference type="FunFam" id="3.40.50.300:FF:000016">
    <property type="entry name" value="Oligopeptide ABC transporter ATP-binding component"/>
    <property type="match status" value="1"/>
</dbReference>
<reference evidence="9 10" key="1">
    <citation type="submission" date="2013-12" db="EMBL/GenBank/DDBJ databases">
        <title>Draft genome sequence of Caloranaerobacter sp. H53214.</title>
        <authorList>
            <person name="Jiang L.J."/>
            <person name="Shao Z.Z."/>
            <person name="Long M.N."/>
        </authorList>
    </citation>
    <scope>NUCLEOTIDE SEQUENCE [LARGE SCALE GENOMIC DNA]</scope>
    <source>
        <strain evidence="9 10">H53214</strain>
    </source>
</reference>
<dbReference type="NCBIfam" id="TIGR01727">
    <property type="entry name" value="oligo_HPY"/>
    <property type="match status" value="1"/>
</dbReference>
<dbReference type="CDD" id="cd03257">
    <property type="entry name" value="ABC_NikE_OppD_transporters"/>
    <property type="match status" value="1"/>
</dbReference>
<feature type="domain" description="ABC transporter" evidence="8">
    <location>
        <begin position="5"/>
        <end position="257"/>
    </location>
</feature>
<dbReference type="Gene3D" id="3.40.50.300">
    <property type="entry name" value="P-loop containing nucleotide triphosphate hydrolases"/>
    <property type="match status" value="1"/>
</dbReference>
<dbReference type="InterPro" id="IPR050388">
    <property type="entry name" value="ABC_Ni/Peptide_Import"/>
</dbReference>
<dbReference type="SMART" id="SM00382">
    <property type="entry name" value="AAA"/>
    <property type="match status" value="1"/>
</dbReference>
<protein>
    <submittedName>
        <fullName evidence="9">Peptide ABC transporter ATP-binding protein</fullName>
    </submittedName>
</protein>
<dbReference type="RefSeq" id="WP_035164738.1">
    <property type="nucleotide sequence ID" value="NZ_AZTB01000074.1"/>
</dbReference>
<sequence>MQKILEVKNLRVSFHTYSGEVQAVRGVSFYLNRGETLAIVGESGCGKTVTSKSIMKLLPFPIAEIKEGSEIIFEGKNILEMTKKQIKSLRGSEISMIFQDSMTSLNPTMKVGKQIAESLIIHKKMSRKEAFEEAVKMLDLVGIPNPEKRARQYPHEYSGGMRQRAMIAMALACGPKILIADEPTTALDVTLQAQIMELIGELQKKLDTAVILVTHDLGVVAEVADRVQVMYAGKIIERGTTEEIFYNPQHPYTWALLQSVPRLDIENKTELYSLKGTPPDLVNPPDGCPFAARCEYCMEICKEAMPEVTHVSSTQEVLCWLKHPLAPKVDIPEALRVGGNVYGAK</sequence>
<evidence type="ECO:0000256" key="6">
    <source>
        <dbReference type="ARBA" id="ARBA00022840"/>
    </source>
</evidence>
<dbReference type="InterPro" id="IPR017871">
    <property type="entry name" value="ABC_transporter-like_CS"/>
</dbReference>
<dbReference type="InterPro" id="IPR013563">
    <property type="entry name" value="Oligopep_ABC_C"/>
</dbReference>
<dbReference type="PROSITE" id="PS50893">
    <property type="entry name" value="ABC_TRANSPORTER_2"/>
    <property type="match status" value="1"/>
</dbReference>
<dbReference type="AlphaFoldDB" id="A0A096BFX4"/>
<dbReference type="GO" id="GO:0005524">
    <property type="term" value="F:ATP binding"/>
    <property type="evidence" value="ECO:0007669"/>
    <property type="project" value="UniProtKB-KW"/>
</dbReference>
<gene>
    <name evidence="9" type="ORF">Y919_10975</name>
</gene>
<dbReference type="GO" id="GO:0015833">
    <property type="term" value="P:peptide transport"/>
    <property type="evidence" value="ECO:0007669"/>
    <property type="project" value="InterPro"/>
</dbReference>
<evidence type="ECO:0000313" key="10">
    <source>
        <dbReference type="Proteomes" id="UP000029622"/>
    </source>
</evidence>
<dbReference type="Pfam" id="PF00005">
    <property type="entry name" value="ABC_tran"/>
    <property type="match status" value="1"/>
</dbReference>
<dbReference type="PANTHER" id="PTHR43297:SF2">
    <property type="entry name" value="DIPEPTIDE TRANSPORT ATP-BINDING PROTEIN DPPD"/>
    <property type="match status" value="1"/>
</dbReference>
<evidence type="ECO:0000256" key="5">
    <source>
        <dbReference type="ARBA" id="ARBA00022741"/>
    </source>
</evidence>
<keyword evidence="5" id="KW-0547">Nucleotide-binding</keyword>
<dbReference type="GO" id="GO:0005886">
    <property type="term" value="C:plasma membrane"/>
    <property type="evidence" value="ECO:0007669"/>
    <property type="project" value="UniProtKB-SubCell"/>
</dbReference>
<dbReference type="Pfam" id="PF08352">
    <property type="entry name" value="oligo_HPY"/>
    <property type="match status" value="1"/>
</dbReference>
<organism evidence="9 10">
    <name type="scientific">Caloranaerobacter azorensis H53214</name>
    <dbReference type="NCBI Taxonomy" id="1156417"/>
    <lineage>
        <taxon>Bacteria</taxon>
        <taxon>Bacillati</taxon>
        <taxon>Bacillota</taxon>
        <taxon>Tissierellia</taxon>
        <taxon>Tissierellales</taxon>
        <taxon>Thermohalobacteraceae</taxon>
        <taxon>Caloranaerobacter</taxon>
    </lineage>
</organism>